<dbReference type="RefSeq" id="WP_169225397.1">
    <property type="nucleotide sequence ID" value="NZ_JABBGC010000001.1"/>
</dbReference>
<dbReference type="AlphaFoldDB" id="A0A848GP21"/>
<evidence type="ECO:0000313" key="2">
    <source>
        <dbReference type="Proteomes" id="UP000583266"/>
    </source>
</evidence>
<evidence type="ECO:0000313" key="1">
    <source>
        <dbReference type="EMBL" id="NML38400.1"/>
    </source>
</evidence>
<gene>
    <name evidence="1" type="ORF">HHL17_14425</name>
</gene>
<protein>
    <recommendedName>
        <fullName evidence="3">Lipocalin-like domain-containing protein</fullName>
    </recommendedName>
</protein>
<dbReference type="Proteomes" id="UP000583266">
    <property type="component" value="Unassembled WGS sequence"/>
</dbReference>
<sequence length="157" mass="18143">MNTRIIIIMVGLMLMLGRGYAQISAEGQKMQGRWEIVKVEATLFSQGDEKVLERKVLTVKDSIMTASREIPLLLQFEGNICKIGAISEIDSCRWEPPFLLLYEATTRQTPPLYKFWWYDVSVEGQLTFKLPAIYYMDAGHKLPVKQVFICTYDNKRK</sequence>
<comment type="caution">
    <text evidence="1">The sequence shown here is derived from an EMBL/GenBank/DDBJ whole genome shotgun (WGS) entry which is preliminary data.</text>
</comment>
<organism evidence="1 2">
    <name type="scientific">Chitinophaga fulva</name>
    <dbReference type="NCBI Taxonomy" id="2728842"/>
    <lineage>
        <taxon>Bacteria</taxon>
        <taxon>Pseudomonadati</taxon>
        <taxon>Bacteroidota</taxon>
        <taxon>Chitinophagia</taxon>
        <taxon>Chitinophagales</taxon>
        <taxon>Chitinophagaceae</taxon>
        <taxon>Chitinophaga</taxon>
    </lineage>
</organism>
<keyword evidence="2" id="KW-1185">Reference proteome</keyword>
<name>A0A848GP21_9BACT</name>
<reference evidence="1 2" key="1">
    <citation type="submission" date="2020-04" db="EMBL/GenBank/DDBJ databases">
        <title>Chitinophaga sp. G-6-1-13 sp. nov., isolated from soil.</title>
        <authorList>
            <person name="Dahal R.H."/>
            <person name="Chaudhary D.K."/>
        </authorList>
    </citation>
    <scope>NUCLEOTIDE SEQUENCE [LARGE SCALE GENOMIC DNA]</scope>
    <source>
        <strain evidence="1 2">G-6-1-13</strain>
    </source>
</reference>
<evidence type="ECO:0008006" key="3">
    <source>
        <dbReference type="Google" id="ProtNLM"/>
    </source>
</evidence>
<proteinExistence type="predicted"/>
<dbReference type="EMBL" id="JABBGC010000001">
    <property type="protein sequence ID" value="NML38400.1"/>
    <property type="molecule type" value="Genomic_DNA"/>
</dbReference>
<accession>A0A848GP21</accession>